<keyword evidence="2" id="KW-0812">Transmembrane</keyword>
<evidence type="ECO:0008006" key="6">
    <source>
        <dbReference type="Google" id="ProtNLM"/>
    </source>
</evidence>
<reference evidence="4" key="1">
    <citation type="journal article" date="2014" name="Int. J. Syst. Evol. Microbiol.">
        <title>Complete genome sequence of Corynebacterium casei LMG S-19264T (=DSM 44701T), isolated from a smear-ripened cheese.</title>
        <authorList>
            <consortium name="US DOE Joint Genome Institute (JGI-PGF)"/>
            <person name="Walter F."/>
            <person name="Albersmeier A."/>
            <person name="Kalinowski J."/>
            <person name="Ruckert C."/>
        </authorList>
    </citation>
    <scope>NUCLEOTIDE SEQUENCE</scope>
    <source>
        <strain evidence="4">JCM 3172</strain>
    </source>
</reference>
<evidence type="ECO:0000256" key="2">
    <source>
        <dbReference type="SAM" id="Phobius"/>
    </source>
</evidence>
<feature type="chain" id="PRO_5038549171" description="Tat pathway signal sequence domain protein" evidence="3">
    <location>
        <begin position="20"/>
        <end position="278"/>
    </location>
</feature>
<feature type="signal peptide" evidence="3">
    <location>
        <begin position="1"/>
        <end position="19"/>
    </location>
</feature>
<name>A0A918LM93_9ACTN</name>
<gene>
    <name evidence="4" type="ORF">GCM10014713_08940</name>
</gene>
<keyword evidence="5" id="KW-1185">Reference proteome</keyword>
<keyword evidence="2" id="KW-1133">Transmembrane helix</keyword>
<dbReference type="AlphaFoldDB" id="A0A918LM93"/>
<sequence>MRKQLRRHLGKVVAGTALAVTGTAVMVGVTLPGTAGADDTTGGRTAGAARGAAEGGGQGAGEGEDGSGPPPGPAVVAAAPAEGERGVGSDPLTETELKRARQLALPPAAADFSDVEGARGPQHLATNLADPVPGEPEATAPRRAEVRSYDYRHNTLITSIVNLDTGKVEKTGRQRGVQPSPHPVELREAIELILKSPLGKGLKDDYKDATGKDLTSPDQLWFNGDVYRTYREENVPPALTKCGEHRCVRLASKVLNGSWIDTRDLVVNLSTRTVTDVG</sequence>
<feature type="transmembrane region" description="Helical" evidence="2">
    <location>
        <begin position="12"/>
        <end position="31"/>
    </location>
</feature>
<evidence type="ECO:0000256" key="1">
    <source>
        <dbReference type="SAM" id="MobiDB-lite"/>
    </source>
</evidence>
<comment type="caution">
    <text evidence="4">The sequence shown here is derived from an EMBL/GenBank/DDBJ whole genome shotgun (WGS) entry which is preliminary data.</text>
</comment>
<accession>A0A918LM93</accession>
<dbReference type="EMBL" id="BMQQ01000002">
    <property type="protein sequence ID" value="GGT18292.1"/>
    <property type="molecule type" value="Genomic_DNA"/>
</dbReference>
<reference evidence="4" key="2">
    <citation type="submission" date="2020-09" db="EMBL/GenBank/DDBJ databases">
        <authorList>
            <person name="Sun Q."/>
            <person name="Ohkuma M."/>
        </authorList>
    </citation>
    <scope>NUCLEOTIDE SEQUENCE</scope>
    <source>
        <strain evidence="4">JCM 3172</strain>
    </source>
</reference>
<keyword evidence="3" id="KW-0732">Signal</keyword>
<evidence type="ECO:0000256" key="3">
    <source>
        <dbReference type="SAM" id="SignalP"/>
    </source>
</evidence>
<keyword evidence="2" id="KW-0472">Membrane</keyword>
<feature type="region of interest" description="Disordered" evidence="1">
    <location>
        <begin position="33"/>
        <end position="96"/>
    </location>
</feature>
<evidence type="ECO:0000313" key="4">
    <source>
        <dbReference type="EMBL" id="GGT18292.1"/>
    </source>
</evidence>
<dbReference type="Gene3D" id="3.10.450.40">
    <property type="match status" value="1"/>
</dbReference>
<dbReference type="Proteomes" id="UP000619486">
    <property type="component" value="Unassembled WGS sequence"/>
</dbReference>
<dbReference type="RefSeq" id="WP_019890230.1">
    <property type="nucleotide sequence ID" value="NZ_BMQQ01000002.1"/>
</dbReference>
<evidence type="ECO:0000313" key="5">
    <source>
        <dbReference type="Proteomes" id="UP000619486"/>
    </source>
</evidence>
<organism evidence="4 5">
    <name type="scientific">Streptomyces purpureus</name>
    <dbReference type="NCBI Taxonomy" id="1951"/>
    <lineage>
        <taxon>Bacteria</taxon>
        <taxon>Bacillati</taxon>
        <taxon>Actinomycetota</taxon>
        <taxon>Actinomycetes</taxon>
        <taxon>Kitasatosporales</taxon>
        <taxon>Streptomycetaceae</taxon>
        <taxon>Streptomyces</taxon>
    </lineage>
</organism>
<protein>
    <recommendedName>
        <fullName evidence="6">Tat pathway signal sequence domain protein</fullName>
    </recommendedName>
</protein>
<proteinExistence type="predicted"/>
<feature type="compositionally biased region" description="Low complexity" evidence="1">
    <location>
        <begin position="33"/>
        <end position="52"/>
    </location>
</feature>